<gene>
    <name evidence="3" type="ORF">K8V08_13100</name>
</gene>
<proteinExistence type="predicted"/>
<reference evidence="3" key="2">
    <citation type="submission" date="2021-09" db="EMBL/GenBank/DDBJ databases">
        <authorList>
            <person name="Gilroy R."/>
        </authorList>
    </citation>
    <scope>NUCLEOTIDE SEQUENCE</scope>
    <source>
        <strain evidence="3">ChiGjej5B5-7349</strain>
    </source>
</reference>
<protein>
    <recommendedName>
        <fullName evidence="2">Nudix hydrolase domain-containing protein</fullName>
    </recommendedName>
</protein>
<feature type="transmembrane region" description="Helical" evidence="1">
    <location>
        <begin position="20"/>
        <end position="39"/>
    </location>
</feature>
<evidence type="ECO:0000256" key="1">
    <source>
        <dbReference type="SAM" id="Phobius"/>
    </source>
</evidence>
<dbReference type="Proteomes" id="UP000784435">
    <property type="component" value="Unassembled WGS sequence"/>
</dbReference>
<evidence type="ECO:0000313" key="4">
    <source>
        <dbReference type="Proteomes" id="UP000784435"/>
    </source>
</evidence>
<comment type="caution">
    <text evidence="3">The sequence shown here is derived from an EMBL/GenBank/DDBJ whole genome shotgun (WGS) entry which is preliminary data.</text>
</comment>
<dbReference type="InterPro" id="IPR000086">
    <property type="entry name" value="NUDIX_hydrolase_dom"/>
</dbReference>
<dbReference type="AlphaFoldDB" id="A0A921MFP2"/>
<evidence type="ECO:0000313" key="3">
    <source>
        <dbReference type="EMBL" id="HJG81338.1"/>
    </source>
</evidence>
<feature type="transmembrane region" description="Helical" evidence="1">
    <location>
        <begin position="45"/>
        <end position="67"/>
    </location>
</feature>
<organism evidence="3 4">
    <name type="scientific">Brevibacterium senegalense</name>
    <dbReference type="NCBI Taxonomy" id="1033736"/>
    <lineage>
        <taxon>Bacteria</taxon>
        <taxon>Bacillati</taxon>
        <taxon>Actinomycetota</taxon>
        <taxon>Actinomycetes</taxon>
        <taxon>Micrococcales</taxon>
        <taxon>Brevibacteriaceae</taxon>
        <taxon>Brevibacterium</taxon>
    </lineage>
</organism>
<name>A0A921MFP2_9MICO</name>
<dbReference type="PROSITE" id="PS51462">
    <property type="entry name" value="NUDIX"/>
    <property type="match status" value="1"/>
</dbReference>
<keyword evidence="1" id="KW-1133">Transmembrane helix</keyword>
<keyword evidence="1" id="KW-0812">Transmembrane</keyword>
<evidence type="ECO:0000259" key="2">
    <source>
        <dbReference type="PROSITE" id="PS51462"/>
    </source>
</evidence>
<sequence>MIIKAWVVSLRDQFLWQRRVRIPLLLAAAGVLVGGVTLIPWVPSVALLLVSLLGLLLGLVTLVQEWVNLQQRFRDSKLIERSPIFAGQPPFDSDLPDSFATTRGTILYSGALNLQMLGGRTWQADMRPTHYRLPSELAEIAPYILRRTSGGGYLFNGECIRMLGDCRVDGSGIIPFQSTGFFDHLCSNELMRWEVPGRHGRPWDVRSDFLYDEDRRLIPLASSELANVVGVSTLAISQDGFALVVGQSHENHASQGLLAPSGSGSLEPKDFDDDLQTFALNGATREFLEETGVPADLIAGSRLIGYGRWLERGAKPEFFGITLLREDAEQIDRKRRRVGGEEALYTQRSQWLSVADLLDEAGELRSTMSMPLVFSLHALAKALEQDPDLLSPTIHMDRGPDDRGT</sequence>
<feature type="domain" description="Nudix hydrolase" evidence="2">
    <location>
        <begin position="226"/>
        <end position="380"/>
    </location>
</feature>
<dbReference type="EMBL" id="DYUK01000300">
    <property type="protein sequence ID" value="HJG81338.1"/>
    <property type="molecule type" value="Genomic_DNA"/>
</dbReference>
<keyword evidence="1" id="KW-0472">Membrane</keyword>
<accession>A0A921MFP2</accession>
<reference evidence="3" key="1">
    <citation type="journal article" date="2021" name="PeerJ">
        <title>Extensive microbial diversity within the chicken gut microbiome revealed by metagenomics and culture.</title>
        <authorList>
            <person name="Gilroy R."/>
            <person name="Ravi A."/>
            <person name="Getino M."/>
            <person name="Pursley I."/>
            <person name="Horton D.L."/>
            <person name="Alikhan N.F."/>
            <person name="Baker D."/>
            <person name="Gharbi K."/>
            <person name="Hall N."/>
            <person name="Watson M."/>
            <person name="Adriaenssens E.M."/>
            <person name="Foster-Nyarko E."/>
            <person name="Jarju S."/>
            <person name="Secka A."/>
            <person name="Antonio M."/>
            <person name="Oren A."/>
            <person name="Chaudhuri R.R."/>
            <person name="La Ragione R."/>
            <person name="Hildebrand F."/>
            <person name="Pallen M.J."/>
        </authorList>
    </citation>
    <scope>NUCLEOTIDE SEQUENCE</scope>
    <source>
        <strain evidence="3">ChiGjej5B5-7349</strain>
    </source>
</reference>